<reference evidence="2 3" key="1">
    <citation type="journal article" date="2019" name="Genome Biol. Evol.">
        <title>Insights into the evolution of the New World diploid cottons (Gossypium, subgenus Houzingenia) based on genome sequencing.</title>
        <authorList>
            <person name="Grover C.E."/>
            <person name="Arick M.A. 2nd"/>
            <person name="Thrash A."/>
            <person name="Conover J.L."/>
            <person name="Sanders W.S."/>
            <person name="Peterson D.G."/>
            <person name="Frelichowski J.E."/>
            <person name="Scheffler J.A."/>
            <person name="Scheffler B.E."/>
            <person name="Wendel J.F."/>
        </authorList>
    </citation>
    <scope>NUCLEOTIDE SEQUENCE [LARGE SCALE GENOMIC DNA]</scope>
    <source>
        <strain evidence="2">8</strain>
        <tissue evidence="2">Leaf</tissue>
    </source>
</reference>
<evidence type="ECO:0000256" key="1">
    <source>
        <dbReference type="SAM" id="MobiDB-lite"/>
    </source>
</evidence>
<proteinExistence type="predicted"/>
<gene>
    <name evidence="2" type="ORF">Gorai_014444</name>
</gene>
<name>A0A7J8P314_GOSRA</name>
<organism evidence="2 3">
    <name type="scientific">Gossypium raimondii</name>
    <name type="common">Peruvian cotton</name>
    <name type="synonym">Gossypium klotzschianum subsp. raimondii</name>
    <dbReference type="NCBI Taxonomy" id="29730"/>
    <lineage>
        <taxon>Eukaryota</taxon>
        <taxon>Viridiplantae</taxon>
        <taxon>Streptophyta</taxon>
        <taxon>Embryophyta</taxon>
        <taxon>Tracheophyta</taxon>
        <taxon>Spermatophyta</taxon>
        <taxon>Magnoliopsida</taxon>
        <taxon>eudicotyledons</taxon>
        <taxon>Gunneridae</taxon>
        <taxon>Pentapetalae</taxon>
        <taxon>rosids</taxon>
        <taxon>malvids</taxon>
        <taxon>Malvales</taxon>
        <taxon>Malvaceae</taxon>
        <taxon>Malvoideae</taxon>
        <taxon>Gossypium</taxon>
    </lineage>
</organism>
<dbReference type="AlphaFoldDB" id="A0A7J8P314"/>
<dbReference type="EMBL" id="JABEZZ010000004">
    <property type="protein sequence ID" value="MBA0583593.1"/>
    <property type="molecule type" value="Genomic_DNA"/>
</dbReference>
<feature type="region of interest" description="Disordered" evidence="1">
    <location>
        <begin position="30"/>
        <end position="69"/>
    </location>
</feature>
<accession>A0A7J8P314</accession>
<comment type="caution">
    <text evidence="2">The sequence shown here is derived from an EMBL/GenBank/DDBJ whole genome shotgun (WGS) entry which is preliminary data.</text>
</comment>
<dbReference type="Proteomes" id="UP000593578">
    <property type="component" value="Unassembled WGS sequence"/>
</dbReference>
<evidence type="ECO:0000313" key="2">
    <source>
        <dbReference type="EMBL" id="MBA0583593.1"/>
    </source>
</evidence>
<sequence length="81" mass="8801">MFTLELIFVVGTSPDISNSNVARVTKKVRKRTKFPSCSDDPTVDGDGRKVPEGSLPKASYKHTLMGSGSNKPLRMADDFGI</sequence>
<protein>
    <submittedName>
        <fullName evidence="2">Uncharacterized protein</fullName>
    </submittedName>
</protein>
<evidence type="ECO:0000313" key="3">
    <source>
        <dbReference type="Proteomes" id="UP000593578"/>
    </source>
</evidence>